<dbReference type="SUPFAM" id="SSF54277">
    <property type="entry name" value="CAD &amp; PB1 domains"/>
    <property type="match status" value="1"/>
</dbReference>
<evidence type="ECO:0000256" key="1">
    <source>
        <dbReference type="SAM" id="MobiDB-lite"/>
    </source>
</evidence>
<evidence type="ECO:0000259" key="2">
    <source>
        <dbReference type="PROSITE" id="PS51745"/>
    </source>
</evidence>
<name>A0AAU9WP36_9CNID</name>
<organism evidence="3 4">
    <name type="scientific">Pocillopora meandrina</name>
    <dbReference type="NCBI Taxonomy" id="46732"/>
    <lineage>
        <taxon>Eukaryota</taxon>
        <taxon>Metazoa</taxon>
        <taxon>Cnidaria</taxon>
        <taxon>Anthozoa</taxon>
        <taxon>Hexacorallia</taxon>
        <taxon>Scleractinia</taxon>
        <taxon>Astrocoeniina</taxon>
        <taxon>Pocilloporidae</taxon>
        <taxon>Pocillopora</taxon>
    </lineage>
</organism>
<comment type="caution">
    <text evidence="3">The sequence shown here is derived from an EMBL/GenBank/DDBJ whole genome shotgun (WGS) entry which is preliminary data.</text>
</comment>
<dbReference type="EMBL" id="CALNXJ010000018">
    <property type="protein sequence ID" value="CAH3121103.1"/>
    <property type="molecule type" value="Genomic_DNA"/>
</dbReference>
<reference evidence="3 4" key="1">
    <citation type="submission" date="2022-05" db="EMBL/GenBank/DDBJ databases">
        <authorList>
            <consortium name="Genoscope - CEA"/>
            <person name="William W."/>
        </authorList>
    </citation>
    <scope>NUCLEOTIDE SEQUENCE [LARGE SCALE GENOMIC DNA]</scope>
</reference>
<accession>A0AAU9WP36</accession>
<protein>
    <recommendedName>
        <fullName evidence="2">PB1 domain-containing protein</fullName>
    </recommendedName>
</protein>
<proteinExistence type="predicted"/>
<dbReference type="Gene3D" id="3.10.20.90">
    <property type="entry name" value="Phosphatidylinositol 3-kinase Catalytic Subunit, Chain A, domain 1"/>
    <property type="match status" value="1"/>
</dbReference>
<dbReference type="CDD" id="cd06401">
    <property type="entry name" value="PB1_TFG"/>
    <property type="match status" value="1"/>
</dbReference>
<feature type="compositionally biased region" description="Low complexity" evidence="1">
    <location>
        <begin position="396"/>
        <end position="417"/>
    </location>
</feature>
<feature type="compositionally biased region" description="Low complexity" evidence="1">
    <location>
        <begin position="316"/>
        <end position="331"/>
    </location>
</feature>
<dbReference type="GO" id="GO:0070971">
    <property type="term" value="C:endoplasmic reticulum exit site"/>
    <property type="evidence" value="ECO:0007669"/>
    <property type="project" value="TreeGrafter"/>
</dbReference>
<feature type="compositionally biased region" description="Low complexity" evidence="1">
    <location>
        <begin position="427"/>
        <end position="442"/>
    </location>
</feature>
<feature type="compositionally biased region" description="Polar residues" evidence="1">
    <location>
        <begin position="332"/>
        <end position="356"/>
    </location>
</feature>
<dbReference type="PROSITE" id="PS51745">
    <property type="entry name" value="PB1"/>
    <property type="match status" value="1"/>
</dbReference>
<feature type="region of interest" description="Disordered" evidence="1">
    <location>
        <begin position="198"/>
        <end position="442"/>
    </location>
</feature>
<sequence length="458" mass="51168">MSEKYCVQVLRLIFGRLETNEVIEFWKSNVIFVTRTVLENRNCHDFYTHSEMNYTPETFSIGVPGNRGVNFVGGNVDLSGTLIIKARLGDDIRCIPIHNEDLTYDDLLLMMQRVYRGKLSSTDDITIKYKDEDGDLVTIFDSSDLAFARTICRILKITLFVNGVPRPPEHTLVAEFRRELTEVRDRINYLLNRLEVKDENEERKGGQEQPKDIPSMQGPPNERTIPAQLPPKPTPEVTMFDPLAKDKAQPDSSTGNISGHLYPSTAGTTEGIAGSKSQEPTSQGYPPQSIPASQQMQAPGQQNITPSPANKVAGSYAQQTQYPQQATQTGQNAPQSYAPTSTQTQSSYPGMTNSVSGYPANQPLQQPYSQPSQQSYPPQSQTYSPAGAAPYSTAGQTQTQSYQVYVPQQQQQQQQQPATQNAYGSTQGYPTNQQYSQQQGYNQYGYNYQQQQQTYPTY</sequence>
<feature type="compositionally biased region" description="Polar residues" evidence="1">
    <location>
        <begin position="275"/>
        <end position="308"/>
    </location>
</feature>
<gene>
    <name evidence="3" type="ORF">PMEA_00009031</name>
</gene>
<dbReference type="InterPro" id="IPR033512">
    <property type="entry name" value="TFG"/>
</dbReference>
<dbReference type="GO" id="GO:0048208">
    <property type="term" value="P:COPII vesicle coating"/>
    <property type="evidence" value="ECO:0007669"/>
    <property type="project" value="InterPro"/>
</dbReference>
<dbReference type="Proteomes" id="UP001159428">
    <property type="component" value="Unassembled WGS sequence"/>
</dbReference>
<dbReference type="PANTHER" id="PTHR15335:SF7">
    <property type="entry name" value="PROTEIN TFG"/>
    <property type="match status" value="1"/>
</dbReference>
<keyword evidence="4" id="KW-1185">Reference proteome</keyword>
<dbReference type="AlphaFoldDB" id="A0AAU9WP36"/>
<feature type="compositionally biased region" description="Basic and acidic residues" evidence="1">
    <location>
        <begin position="198"/>
        <end position="211"/>
    </location>
</feature>
<dbReference type="GO" id="GO:0042802">
    <property type="term" value="F:identical protein binding"/>
    <property type="evidence" value="ECO:0007669"/>
    <property type="project" value="InterPro"/>
</dbReference>
<dbReference type="InterPro" id="IPR000270">
    <property type="entry name" value="PB1_dom"/>
</dbReference>
<evidence type="ECO:0000313" key="4">
    <source>
        <dbReference type="Proteomes" id="UP001159428"/>
    </source>
</evidence>
<dbReference type="PANTHER" id="PTHR15335">
    <property type="entry name" value="PROTEIN TFG"/>
    <property type="match status" value="1"/>
</dbReference>
<dbReference type="SMART" id="SM00666">
    <property type="entry name" value="PB1"/>
    <property type="match status" value="1"/>
</dbReference>
<dbReference type="InterPro" id="IPR053793">
    <property type="entry name" value="PB1-like"/>
</dbReference>
<evidence type="ECO:0000313" key="3">
    <source>
        <dbReference type="EMBL" id="CAH3121103.1"/>
    </source>
</evidence>
<dbReference type="InterPro" id="IPR034857">
    <property type="entry name" value="PB1_TFG"/>
</dbReference>
<feature type="compositionally biased region" description="Low complexity" evidence="1">
    <location>
        <begin position="362"/>
        <end position="385"/>
    </location>
</feature>
<dbReference type="Pfam" id="PF00564">
    <property type="entry name" value="PB1"/>
    <property type="match status" value="1"/>
</dbReference>
<feature type="domain" description="PB1" evidence="2">
    <location>
        <begin position="81"/>
        <end position="162"/>
    </location>
</feature>